<keyword evidence="3" id="KW-1185">Reference proteome</keyword>
<proteinExistence type="predicted"/>
<name>A0A1B1BKK6_9MICO</name>
<sequence length="346" mass="38527">MTEIGVSDSPVKILVWAQLLGAQNLIYAEHEVMQIEELGSRGNCAVRVEHDRSWTDLAEVLSDFRPDIFHFIGHGSKGDLIALDMNESSPFPMEGRITPERLVATFRDDTNHVAGLFLNGCDTAHWAPHFIPEGGWVIGSTHPLSDDLGAFFAPLFYGYLLAGNLDSVAFDHALNDLREVATDAEMPTLVRWIADPEPSDFLQKIFSRQAFLLCAADEGSLVDLSTALKGVRSALGTQSIKTRVKIRGSSTVICRDPLPAQSVTEITRALDKVEADLQHLRTEFPVVVRYIDGWMHLELKDRDRFLLLADKIDDSRNFLLRKVNQCLPAAKQLPLMRLSSTIRGHA</sequence>
<dbReference type="InterPro" id="IPR024983">
    <property type="entry name" value="CHAT_dom"/>
</dbReference>
<dbReference type="OrthoDB" id="8253226at2"/>
<accession>A0A1B1BKK6</accession>
<dbReference type="EMBL" id="CP016282">
    <property type="protein sequence ID" value="ANP73046.1"/>
    <property type="molecule type" value="Genomic_DNA"/>
</dbReference>
<dbReference type="RefSeq" id="WP_066596187.1">
    <property type="nucleotide sequence ID" value="NZ_CP016282.1"/>
</dbReference>
<dbReference type="KEGG" id="cart:PA27867_2094"/>
<gene>
    <name evidence="2" type="ORF">PA27867_2094</name>
</gene>
<evidence type="ECO:0000313" key="2">
    <source>
        <dbReference type="EMBL" id="ANP73046.1"/>
    </source>
</evidence>
<dbReference type="AlphaFoldDB" id="A0A1B1BKK6"/>
<dbReference type="Pfam" id="PF12770">
    <property type="entry name" value="CHAT"/>
    <property type="match status" value="1"/>
</dbReference>
<evidence type="ECO:0000313" key="3">
    <source>
        <dbReference type="Proteomes" id="UP000092582"/>
    </source>
</evidence>
<reference evidence="2 3" key="1">
    <citation type="submission" date="2016-06" db="EMBL/GenBank/DDBJ databases">
        <title>Genome sequencing of Cryobacterium arcticum PAMC 27867.</title>
        <authorList>
            <person name="Lee J."/>
            <person name="Kim O.-S."/>
        </authorList>
    </citation>
    <scope>NUCLEOTIDE SEQUENCE [LARGE SCALE GENOMIC DNA]</scope>
    <source>
        <strain evidence="2 3">PAMC 27867</strain>
    </source>
</reference>
<dbReference type="Proteomes" id="UP000092582">
    <property type="component" value="Chromosome 1"/>
</dbReference>
<evidence type="ECO:0000259" key="1">
    <source>
        <dbReference type="Pfam" id="PF12770"/>
    </source>
</evidence>
<organism evidence="2 3">
    <name type="scientific">Cryobacterium arcticum</name>
    <dbReference type="NCBI Taxonomy" id="670052"/>
    <lineage>
        <taxon>Bacteria</taxon>
        <taxon>Bacillati</taxon>
        <taxon>Actinomycetota</taxon>
        <taxon>Actinomycetes</taxon>
        <taxon>Micrococcales</taxon>
        <taxon>Microbacteriaceae</taxon>
        <taxon>Cryobacterium</taxon>
    </lineage>
</organism>
<feature type="domain" description="CHAT" evidence="1">
    <location>
        <begin position="21"/>
        <end position="181"/>
    </location>
</feature>
<protein>
    <recommendedName>
        <fullName evidence="1">CHAT domain-containing protein</fullName>
    </recommendedName>
</protein>